<proteinExistence type="predicted"/>
<sequence>MDPKNGEEFATKVRKGMVDSKINGFGSFSGKDMFFRADKIDLKNLDIQQEKKLSKVWIKERSASKKPEEWEIDLSKLDIRYVVAKGTYGTVYRDTYDGQDVAGI</sequence>
<dbReference type="Gene3D" id="3.30.200.20">
    <property type="entry name" value="Phosphorylase Kinase, domain 1"/>
    <property type="match status" value="1"/>
</dbReference>
<reference evidence="1" key="1">
    <citation type="submission" date="2020-07" db="EMBL/GenBank/DDBJ databases">
        <authorList>
            <person name="Lin J."/>
        </authorList>
    </citation>
    <scope>NUCLEOTIDE SEQUENCE</scope>
</reference>
<organism evidence="1">
    <name type="scientific">Ananas comosus var. bracteatus</name>
    <name type="common">red pineapple</name>
    <dbReference type="NCBI Taxonomy" id="296719"/>
    <lineage>
        <taxon>Eukaryota</taxon>
        <taxon>Viridiplantae</taxon>
        <taxon>Streptophyta</taxon>
        <taxon>Embryophyta</taxon>
        <taxon>Tracheophyta</taxon>
        <taxon>Spermatophyta</taxon>
        <taxon>Magnoliopsida</taxon>
        <taxon>Liliopsida</taxon>
        <taxon>Poales</taxon>
        <taxon>Bromeliaceae</taxon>
        <taxon>Bromelioideae</taxon>
        <taxon>Ananas</taxon>
    </lineage>
</organism>
<gene>
    <name evidence="1" type="ORF">CB5_LOCUS16213</name>
</gene>
<accession>A0A6V7PQ66</accession>
<evidence type="ECO:0008006" key="2">
    <source>
        <dbReference type="Google" id="ProtNLM"/>
    </source>
</evidence>
<protein>
    <recommendedName>
        <fullName evidence="2">Protein kinase domain-containing protein</fullName>
    </recommendedName>
</protein>
<evidence type="ECO:0000313" key="1">
    <source>
        <dbReference type="EMBL" id="CAD1833002.1"/>
    </source>
</evidence>
<dbReference type="AlphaFoldDB" id="A0A6V7PQ66"/>
<name>A0A6V7PQ66_ANACO</name>
<dbReference type="EMBL" id="LR862150">
    <property type="protein sequence ID" value="CAD1833002.1"/>
    <property type="molecule type" value="Genomic_DNA"/>
</dbReference>